<gene>
    <name evidence="4" type="ORF">PAC_18080</name>
</gene>
<dbReference type="Proteomes" id="UP000184330">
    <property type="component" value="Unassembled WGS sequence"/>
</dbReference>
<dbReference type="InterPro" id="IPR008030">
    <property type="entry name" value="NmrA-like"/>
</dbReference>
<organism evidence="4 5">
    <name type="scientific">Phialocephala subalpina</name>
    <dbReference type="NCBI Taxonomy" id="576137"/>
    <lineage>
        <taxon>Eukaryota</taxon>
        <taxon>Fungi</taxon>
        <taxon>Dikarya</taxon>
        <taxon>Ascomycota</taxon>
        <taxon>Pezizomycotina</taxon>
        <taxon>Leotiomycetes</taxon>
        <taxon>Helotiales</taxon>
        <taxon>Mollisiaceae</taxon>
        <taxon>Phialocephala</taxon>
        <taxon>Phialocephala fortinii species complex</taxon>
    </lineage>
</organism>
<proteinExistence type="predicted"/>
<evidence type="ECO:0000256" key="2">
    <source>
        <dbReference type="ARBA" id="ARBA00023002"/>
    </source>
</evidence>
<dbReference type="PANTHER" id="PTHR47706">
    <property type="entry name" value="NMRA-LIKE FAMILY PROTEIN"/>
    <property type="match status" value="1"/>
</dbReference>
<dbReference type="EMBL" id="FJOG01000052">
    <property type="protein sequence ID" value="CZR68181.1"/>
    <property type="molecule type" value="Genomic_DNA"/>
</dbReference>
<name>A0A1L7XT32_9HELO</name>
<protein>
    <submittedName>
        <fullName evidence="4">Related to isoflavone reductase family protein</fullName>
    </submittedName>
</protein>
<accession>A0A1L7XT32</accession>
<feature type="domain" description="NmrA-like" evidence="3">
    <location>
        <begin position="30"/>
        <end position="214"/>
    </location>
</feature>
<evidence type="ECO:0000259" key="3">
    <source>
        <dbReference type="Pfam" id="PF05368"/>
    </source>
</evidence>
<evidence type="ECO:0000313" key="4">
    <source>
        <dbReference type="EMBL" id="CZR68181.1"/>
    </source>
</evidence>
<dbReference type="InterPro" id="IPR051609">
    <property type="entry name" value="NmrA/Isoflavone_reductase-like"/>
</dbReference>
<dbReference type="SUPFAM" id="SSF51735">
    <property type="entry name" value="NAD(P)-binding Rossmann-fold domains"/>
    <property type="match status" value="1"/>
</dbReference>
<sequence>MTILAKENLLLFSATRYIRAAEGVEVIVGDIKKAKDIIQLAEKSPSVKRFFPSEYGTDIEHGPESATEIPHQQKLKVRAALKETSKLEYTYVVTGPYADAIEPAIFSPCSAAPEIGSFDVKTKSAVLIGDGTGKISFTTPSEYVTPLMLQGTPLTGRSVGKLVVKALLHPEQCENKALKVNSFTTTGNEIMAEFEKQCGGDKWSINYTSNEELRNLEKDAWANKHLMAPIFTLRRIWNEGGTLYERQRAD</sequence>
<dbReference type="AlphaFoldDB" id="A0A1L7XT32"/>
<dbReference type="Gene3D" id="3.40.50.720">
    <property type="entry name" value="NAD(P)-binding Rossmann-like Domain"/>
    <property type="match status" value="1"/>
</dbReference>
<keyword evidence="5" id="KW-1185">Reference proteome</keyword>
<keyword evidence="2" id="KW-0560">Oxidoreductase</keyword>
<evidence type="ECO:0000256" key="1">
    <source>
        <dbReference type="ARBA" id="ARBA00022857"/>
    </source>
</evidence>
<keyword evidence="1" id="KW-0521">NADP</keyword>
<dbReference type="STRING" id="576137.A0A1L7XT32"/>
<dbReference type="OrthoDB" id="419598at2759"/>
<dbReference type="Pfam" id="PF05368">
    <property type="entry name" value="NmrA"/>
    <property type="match status" value="1"/>
</dbReference>
<dbReference type="InterPro" id="IPR036291">
    <property type="entry name" value="NAD(P)-bd_dom_sf"/>
</dbReference>
<reference evidence="4 5" key="1">
    <citation type="submission" date="2016-03" db="EMBL/GenBank/DDBJ databases">
        <authorList>
            <person name="Ploux O."/>
        </authorList>
    </citation>
    <scope>NUCLEOTIDE SEQUENCE [LARGE SCALE GENOMIC DNA]</scope>
    <source>
        <strain evidence="4 5">UAMH 11012</strain>
    </source>
</reference>
<dbReference type="GO" id="GO:0016491">
    <property type="term" value="F:oxidoreductase activity"/>
    <property type="evidence" value="ECO:0007669"/>
    <property type="project" value="UniProtKB-KW"/>
</dbReference>
<evidence type="ECO:0000313" key="5">
    <source>
        <dbReference type="Proteomes" id="UP000184330"/>
    </source>
</evidence>
<dbReference type="PANTHER" id="PTHR47706:SF11">
    <property type="entry name" value="ISOFLAVONE REDUCTASE FAMILY PROTEIN (AFU_ORTHOLOGUE AFUA_1G12510)"/>
    <property type="match status" value="1"/>
</dbReference>